<protein>
    <submittedName>
        <fullName evidence="2">Uncharacterized protein</fullName>
    </submittedName>
</protein>
<sequence>MAHTLWPKMSLFRPPSSPGLNHGSVLTLRAELRRRFHESEGQRADAEPGIGIGQTTAC</sequence>
<reference evidence="3" key="1">
    <citation type="submission" date="2018-02" db="EMBL/GenBank/DDBJ databases">
        <authorList>
            <person name="Hausmann B."/>
        </authorList>
    </citation>
    <scope>NUCLEOTIDE SEQUENCE [LARGE SCALE GENOMIC DNA]</scope>
    <source>
        <strain evidence="3">Peat soil MAG SbA5</strain>
    </source>
</reference>
<feature type="compositionally biased region" description="Basic and acidic residues" evidence="1">
    <location>
        <begin position="37"/>
        <end position="46"/>
    </location>
</feature>
<evidence type="ECO:0000313" key="3">
    <source>
        <dbReference type="Proteomes" id="UP000239735"/>
    </source>
</evidence>
<dbReference type="EMBL" id="OKRB01000078">
    <property type="protein sequence ID" value="SPE19291.1"/>
    <property type="molecule type" value="Genomic_DNA"/>
</dbReference>
<organism evidence="2 3">
    <name type="scientific">Candidatus Sulfuritelmatomonas gaucii</name>
    <dbReference type="NCBI Taxonomy" id="2043161"/>
    <lineage>
        <taxon>Bacteria</taxon>
        <taxon>Pseudomonadati</taxon>
        <taxon>Acidobacteriota</taxon>
        <taxon>Terriglobia</taxon>
        <taxon>Terriglobales</taxon>
        <taxon>Acidobacteriaceae</taxon>
        <taxon>Candidatus Sulfuritelmatomonas</taxon>
    </lineage>
</organism>
<gene>
    <name evidence="2" type="ORF">SBA5_220137</name>
</gene>
<name>A0A2N9L7T2_9BACT</name>
<dbReference type="Proteomes" id="UP000239735">
    <property type="component" value="Unassembled WGS sequence"/>
</dbReference>
<feature type="region of interest" description="Disordered" evidence="1">
    <location>
        <begin position="37"/>
        <end position="58"/>
    </location>
</feature>
<dbReference type="AlphaFoldDB" id="A0A2N9L7T2"/>
<proteinExistence type="predicted"/>
<accession>A0A2N9L7T2</accession>
<evidence type="ECO:0000256" key="1">
    <source>
        <dbReference type="SAM" id="MobiDB-lite"/>
    </source>
</evidence>
<feature type="region of interest" description="Disordered" evidence="1">
    <location>
        <begin position="1"/>
        <end position="23"/>
    </location>
</feature>
<evidence type="ECO:0000313" key="2">
    <source>
        <dbReference type="EMBL" id="SPE19291.1"/>
    </source>
</evidence>